<evidence type="ECO:0008006" key="5">
    <source>
        <dbReference type="Google" id="ProtNLM"/>
    </source>
</evidence>
<keyword evidence="2" id="KW-0472">Membrane</keyword>
<feature type="transmembrane region" description="Helical" evidence="2">
    <location>
        <begin position="12"/>
        <end position="29"/>
    </location>
</feature>
<evidence type="ECO:0000256" key="2">
    <source>
        <dbReference type="SAM" id="Phobius"/>
    </source>
</evidence>
<evidence type="ECO:0000256" key="1">
    <source>
        <dbReference type="SAM" id="MobiDB-lite"/>
    </source>
</evidence>
<dbReference type="STRING" id="173990.SAMN05660691_04109"/>
<name>A0A1H6NS70_9GAMM</name>
<sequence length="92" mass="10265">MAIKAGNWKGLHGLTVVILVVAALYFLLVEHGSHLLPYLPYLILLLCPLMHVFMHKGHGGHHHGDINQNADDAYRRGVEDGKKQSAHSKHQE</sequence>
<gene>
    <name evidence="3" type="ORF">SAMN05660691_04109</name>
</gene>
<keyword evidence="4" id="KW-1185">Reference proteome</keyword>
<reference evidence="4" key="1">
    <citation type="submission" date="2016-10" db="EMBL/GenBank/DDBJ databases">
        <authorList>
            <person name="Varghese N."/>
            <person name="Submissions S."/>
        </authorList>
    </citation>
    <scope>NUCLEOTIDE SEQUENCE [LARGE SCALE GENOMIC DNA]</scope>
    <source>
        <strain evidence="4">DSM 17616</strain>
    </source>
</reference>
<evidence type="ECO:0000313" key="3">
    <source>
        <dbReference type="EMBL" id="SEI13638.1"/>
    </source>
</evidence>
<evidence type="ECO:0000313" key="4">
    <source>
        <dbReference type="Proteomes" id="UP000199371"/>
    </source>
</evidence>
<dbReference type="Pfam" id="PF11666">
    <property type="entry name" value="DUF2933"/>
    <property type="match status" value="1"/>
</dbReference>
<accession>A0A1H6NS70</accession>
<feature type="compositionally biased region" description="Basic and acidic residues" evidence="1">
    <location>
        <begin position="72"/>
        <end position="92"/>
    </location>
</feature>
<dbReference type="EMBL" id="FNXF01000031">
    <property type="protein sequence ID" value="SEI13638.1"/>
    <property type="molecule type" value="Genomic_DNA"/>
</dbReference>
<dbReference type="RefSeq" id="WP_019677906.1">
    <property type="nucleotide sequence ID" value="NZ_FNXF01000031.1"/>
</dbReference>
<feature type="region of interest" description="Disordered" evidence="1">
    <location>
        <begin position="64"/>
        <end position="92"/>
    </location>
</feature>
<dbReference type="AlphaFoldDB" id="A0A1H6NS70"/>
<keyword evidence="2" id="KW-1133">Transmembrane helix</keyword>
<organism evidence="3 4">
    <name type="scientific">Rheinheimera pacifica</name>
    <dbReference type="NCBI Taxonomy" id="173990"/>
    <lineage>
        <taxon>Bacteria</taxon>
        <taxon>Pseudomonadati</taxon>
        <taxon>Pseudomonadota</taxon>
        <taxon>Gammaproteobacteria</taxon>
        <taxon>Chromatiales</taxon>
        <taxon>Chromatiaceae</taxon>
        <taxon>Rheinheimera</taxon>
    </lineage>
</organism>
<protein>
    <recommendedName>
        <fullName evidence="5">DUF2933 domain-containing protein</fullName>
    </recommendedName>
</protein>
<proteinExistence type="predicted"/>
<keyword evidence="2" id="KW-0812">Transmembrane</keyword>
<feature type="transmembrane region" description="Helical" evidence="2">
    <location>
        <begin position="35"/>
        <end position="54"/>
    </location>
</feature>
<dbReference type="OrthoDB" id="5298481at2"/>
<dbReference type="InterPro" id="IPR021682">
    <property type="entry name" value="DUF2933"/>
</dbReference>
<dbReference type="Proteomes" id="UP000199371">
    <property type="component" value="Unassembled WGS sequence"/>
</dbReference>